<evidence type="ECO:0000256" key="1">
    <source>
        <dbReference type="SAM" id="MobiDB-lite"/>
    </source>
</evidence>
<organism evidence="2">
    <name type="scientific">Streptomyces sp. NBC_00093</name>
    <dbReference type="NCBI Taxonomy" id="2975649"/>
    <lineage>
        <taxon>Bacteria</taxon>
        <taxon>Bacillati</taxon>
        <taxon>Actinomycetota</taxon>
        <taxon>Actinomycetes</taxon>
        <taxon>Kitasatosporales</taxon>
        <taxon>Streptomycetaceae</taxon>
        <taxon>Streptomyces</taxon>
    </lineage>
</organism>
<proteinExistence type="predicted"/>
<reference evidence="2" key="1">
    <citation type="submission" date="2022-10" db="EMBL/GenBank/DDBJ databases">
        <title>The complete genomes of actinobacterial strains from the NBC collection.</title>
        <authorList>
            <person name="Joergensen T.S."/>
            <person name="Alvarez Arevalo M."/>
            <person name="Sterndorff E.B."/>
            <person name="Faurdal D."/>
            <person name="Vuksanovic O."/>
            <person name="Mourched A.-S."/>
            <person name="Charusanti P."/>
            <person name="Shaw S."/>
            <person name="Blin K."/>
            <person name="Weber T."/>
        </authorList>
    </citation>
    <scope>NUCLEOTIDE SEQUENCE</scope>
    <source>
        <strain evidence="2">NBC_00093</strain>
    </source>
</reference>
<feature type="region of interest" description="Disordered" evidence="1">
    <location>
        <begin position="1"/>
        <end position="21"/>
    </location>
</feature>
<accession>A0AAU2AF56</accession>
<protein>
    <submittedName>
        <fullName evidence="2">Uncharacterized protein</fullName>
    </submittedName>
</protein>
<feature type="region of interest" description="Disordered" evidence="1">
    <location>
        <begin position="435"/>
        <end position="463"/>
    </location>
</feature>
<dbReference type="EMBL" id="CP108222">
    <property type="protein sequence ID" value="WTT23272.1"/>
    <property type="molecule type" value="Genomic_DNA"/>
</dbReference>
<gene>
    <name evidence="2" type="ORF">OHA22_50825</name>
</gene>
<evidence type="ECO:0000313" key="2">
    <source>
        <dbReference type="EMBL" id="WTT23272.1"/>
    </source>
</evidence>
<name>A0AAU2AF56_9ACTN</name>
<dbReference type="AlphaFoldDB" id="A0AAU2AF56"/>
<feature type="region of interest" description="Disordered" evidence="1">
    <location>
        <begin position="542"/>
        <end position="563"/>
    </location>
</feature>
<sequence length="563" mass="57466">MPSVTSWTRLEPHPSSPGMPGFAARVGDPLWLLARQWQLGELTGTDGGSPVRADLVADTAPLTRWAPRLPDGTPGAALDVALPLDAVVEAPGEATAIPDLDDRTAAVLGLDLLERLGAVAGPGTPLRAGLLSAHRLPTPDADASPEVRRRAELLRRRVPDGRTLLAAVRAAAAAGDASTALPGLDRGDPGAVSAARTAAAWLSSHDGVPGAGGPAHAAPPAWRTSALDYAFTVAAPTLGGGERVLAADGFGGGGIDWWALDARPDATLGAAGDGGATTTSLAVVPTRVGAPGLPTLRFWEFESGDVNLDVVSAAPEDLARLLLVEFAMVHGGDFYAVPLPVPVGSVTAVRTLTVLTTFGDTVDVPPAADVDAMRGRSPFRLFEPSLPDGSGAGWLVVLPTSVGALAGSPLEEVLLTRDETANAAWAVERVVPGADGRGTGRAEALHRAAGPPAEPDDDPEPAAPAQRYRLVTPVPATWVPLLPASSGGRPVLRVTGAPAGTLLATGDELHAECLSRAGALLRRVVRRARAADGRVVTWVARTSSPGRGESGSGLVFDSLESAP</sequence>